<dbReference type="PANTHER" id="PTHR24567:SF74">
    <property type="entry name" value="HTH-TYPE TRANSCRIPTIONAL REGULATOR ARCR"/>
    <property type="match status" value="1"/>
</dbReference>
<dbReference type="CDD" id="cd00038">
    <property type="entry name" value="CAP_ED"/>
    <property type="match status" value="1"/>
</dbReference>
<dbReference type="InterPro" id="IPR012318">
    <property type="entry name" value="HTH_CRP"/>
</dbReference>
<dbReference type="PROSITE" id="PS00889">
    <property type="entry name" value="CNMP_BINDING_2"/>
    <property type="match status" value="1"/>
</dbReference>
<dbReference type="InterPro" id="IPR018490">
    <property type="entry name" value="cNMP-bd_dom_sf"/>
</dbReference>
<dbReference type="InterPro" id="IPR000595">
    <property type="entry name" value="cNMP-bd_dom"/>
</dbReference>
<dbReference type="EMBL" id="CP034235">
    <property type="protein sequence ID" value="QGQ98878.1"/>
    <property type="molecule type" value="Genomic_DNA"/>
</dbReference>
<dbReference type="Gene3D" id="2.60.120.10">
    <property type="entry name" value="Jelly Rolls"/>
    <property type="match status" value="1"/>
</dbReference>
<sequence>MERDIKAVLRTLPFLQDLDAGYLESTIPLFQKRRVKKGSIIFFEGDEGDEFYIIESGLVKIYSFDGAKTVILAFIREGNYFGEMALIKPGLLRSATAETLEATDLYVLRRRDFEQLLVKNNKMALQMLWFTMERLRNANEQIQDLTFLNARERILKILLRLSKEHGTLLANGEMQINLKLTHQQIADLVGAVRETASKILQELQEEGFITVDQKKIILKDPANFEKKVTDV</sequence>
<evidence type="ECO:0000256" key="1">
    <source>
        <dbReference type="ARBA" id="ARBA00023015"/>
    </source>
</evidence>
<dbReference type="InterPro" id="IPR036388">
    <property type="entry name" value="WH-like_DNA-bd_sf"/>
</dbReference>
<evidence type="ECO:0000313" key="8">
    <source>
        <dbReference type="Proteomes" id="UP000426246"/>
    </source>
</evidence>
<evidence type="ECO:0000259" key="5">
    <source>
        <dbReference type="PROSITE" id="PS50042"/>
    </source>
</evidence>
<dbReference type="KEGG" id="ppsc:EHS13_30370"/>
<accession>A0A6B8RUP1</accession>
<evidence type="ECO:0000256" key="2">
    <source>
        <dbReference type="ARBA" id="ARBA00023125"/>
    </source>
</evidence>
<keyword evidence="1" id="KW-0805">Transcription regulation</keyword>
<proteinExistence type="predicted"/>
<dbReference type="InterPro" id="IPR036390">
    <property type="entry name" value="WH_DNA-bd_sf"/>
</dbReference>
<evidence type="ECO:0000256" key="4">
    <source>
        <dbReference type="ARBA" id="ARBA00023163"/>
    </source>
</evidence>
<evidence type="ECO:0000256" key="3">
    <source>
        <dbReference type="ARBA" id="ARBA00023159"/>
    </source>
</evidence>
<dbReference type="InterPro" id="IPR018488">
    <property type="entry name" value="cNMP-bd_CS"/>
</dbReference>
<feature type="domain" description="HTH crp-type" evidence="6">
    <location>
        <begin position="148"/>
        <end position="222"/>
    </location>
</feature>
<dbReference type="PRINTS" id="PR00103">
    <property type="entry name" value="CAMPKINASE"/>
</dbReference>
<keyword evidence="8" id="KW-1185">Reference proteome</keyword>
<dbReference type="SUPFAM" id="SSF46785">
    <property type="entry name" value="Winged helix' DNA-binding domain"/>
    <property type="match status" value="1"/>
</dbReference>
<dbReference type="GO" id="GO:0003677">
    <property type="term" value="F:DNA binding"/>
    <property type="evidence" value="ECO:0007669"/>
    <property type="project" value="UniProtKB-KW"/>
</dbReference>
<dbReference type="Pfam" id="PF00027">
    <property type="entry name" value="cNMP_binding"/>
    <property type="match status" value="1"/>
</dbReference>
<keyword evidence="2" id="KW-0238">DNA-binding</keyword>
<dbReference type="PANTHER" id="PTHR24567">
    <property type="entry name" value="CRP FAMILY TRANSCRIPTIONAL REGULATORY PROTEIN"/>
    <property type="match status" value="1"/>
</dbReference>
<dbReference type="GO" id="GO:0005829">
    <property type="term" value="C:cytosol"/>
    <property type="evidence" value="ECO:0007669"/>
    <property type="project" value="TreeGrafter"/>
</dbReference>
<protein>
    <submittedName>
        <fullName evidence="7">Crp/Fnr family transcriptional regulator</fullName>
    </submittedName>
</protein>
<name>A0A6B8RUP1_9BACL</name>
<dbReference type="SMART" id="SM00419">
    <property type="entry name" value="HTH_CRP"/>
    <property type="match status" value="1"/>
</dbReference>
<dbReference type="SUPFAM" id="SSF51206">
    <property type="entry name" value="cAMP-binding domain-like"/>
    <property type="match status" value="1"/>
</dbReference>
<dbReference type="FunFam" id="1.10.10.10:FF:000019">
    <property type="entry name" value="Crp/Fnr family transcriptional regulator"/>
    <property type="match status" value="1"/>
</dbReference>
<evidence type="ECO:0000313" key="7">
    <source>
        <dbReference type="EMBL" id="QGQ98878.1"/>
    </source>
</evidence>
<gene>
    <name evidence="7" type="ORF">EHS13_30370</name>
</gene>
<dbReference type="GO" id="GO:0003700">
    <property type="term" value="F:DNA-binding transcription factor activity"/>
    <property type="evidence" value="ECO:0007669"/>
    <property type="project" value="TreeGrafter"/>
</dbReference>
<reference evidence="8" key="1">
    <citation type="submission" date="2018-11" db="EMBL/GenBank/DDBJ databases">
        <title>Complete genome sequence of Paenibacillus sp. ML311-T8.</title>
        <authorList>
            <person name="Nam Y.-D."/>
            <person name="Kang J."/>
            <person name="Chung W.-H."/>
            <person name="Park Y.S."/>
        </authorList>
    </citation>
    <scope>NUCLEOTIDE SEQUENCE [LARGE SCALE GENOMIC DNA]</scope>
    <source>
        <strain evidence="8">ML311-T8</strain>
    </source>
</reference>
<dbReference type="Proteomes" id="UP000426246">
    <property type="component" value="Chromosome"/>
</dbReference>
<feature type="domain" description="Cyclic nucleotide-binding" evidence="5">
    <location>
        <begin position="14"/>
        <end position="117"/>
    </location>
</feature>
<keyword evidence="3" id="KW-0010">Activator</keyword>
<dbReference type="SMART" id="SM00100">
    <property type="entry name" value="cNMP"/>
    <property type="match status" value="1"/>
</dbReference>
<keyword evidence="4" id="KW-0804">Transcription</keyword>
<dbReference type="RefSeq" id="WP_155703982.1">
    <property type="nucleotide sequence ID" value="NZ_CP034235.1"/>
</dbReference>
<dbReference type="PRINTS" id="PR00034">
    <property type="entry name" value="HTHCRP"/>
</dbReference>
<dbReference type="Pfam" id="PF13545">
    <property type="entry name" value="HTH_Crp_2"/>
    <property type="match status" value="1"/>
</dbReference>
<dbReference type="InterPro" id="IPR014710">
    <property type="entry name" value="RmlC-like_jellyroll"/>
</dbReference>
<dbReference type="OrthoDB" id="9812325at2"/>
<dbReference type="Gene3D" id="1.10.10.10">
    <property type="entry name" value="Winged helix-like DNA-binding domain superfamily/Winged helix DNA-binding domain"/>
    <property type="match status" value="1"/>
</dbReference>
<dbReference type="AlphaFoldDB" id="A0A6B8RUP1"/>
<dbReference type="PROSITE" id="PS51063">
    <property type="entry name" value="HTH_CRP_2"/>
    <property type="match status" value="1"/>
</dbReference>
<dbReference type="PROSITE" id="PS50042">
    <property type="entry name" value="CNMP_BINDING_3"/>
    <property type="match status" value="1"/>
</dbReference>
<dbReference type="InterPro" id="IPR050397">
    <property type="entry name" value="Env_Response_Regulators"/>
</dbReference>
<evidence type="ECO:0000259" key="6">
    <source>
        <dbReference type="PROSITE" id="PS51063"/>
    </source>
</evidence>
<organism evidence="7 8">
    <name type="scientific">Paenibacillus psychroresistens</name>
    <dbReference type="NCBI Taxonomy" id="1778678"/>
    <lineage>
        <taxon>Bacteria</taxon>
        <taxon>Bacillati</taxon>
        <taxon>Bacillota</taxon>
        <taxon>Bacilli</taxon>
        <taxon>Bacillales</taxon>
        <taxon>Paenibacillaceae</taxon>
        <taxon>Paenibacillus</taxon>
    </lineage>
</organism>